<keyword evidence="12" id="KW-1185">Reference proteome</keyword>
<proteinExistence type="inferred from homology"/>
<evidence type="ECO:0000256" key="2">
    <source>
        <dbReference type="ARBA" id="ARBA00005417"/>
    </source>
</evidence>
<dbReference type="SUPFAM" id="SSF52540">
    <property type="entry name" value="P-loop containing nucleoside triphosphate hydrolases"/>
    <property type="match status" value="1"/>
</dbReference>
<evidence type="ECO:0000256" key="4">
    <source>
        <dbReference type="ARBA" id="ARBA00022475"/>
    </source>
</evidence>
<evidence type="ECO:0000313" key="11">
    <source>
        <dbReference type="EMBL" id="QLG60356.1"/>
    </source>
</evidence>
<dbReference type="GO" id="GO:0016887">
    <property type="term" value="F:ATP hydrolysis activity"/>
    <property type="evidence" value="ECO:0007669"/>
    <property type="project" value="InterPro"/>
</dbReference>
<keyword evidence="6 11" id="KW-0067">ATP-binding</keyword>
<evidence type="ECO:0000313" key="12">
    <source>
        <dbReference type="Proteomes" id="UP000509626"/>
    </source>
</evidence>
<evidence type="ECO:0000256" key="9">
    <source>
        <dbReference type="ARBA" id="ARBA00025157"/>
    </source>
</evidence>
<comment type="function">
    <text evidence="9">Probably part of an ABC transporter complex. Responsible for energy coupling to the transport system.</text>
</comment>
<evidence type="ECO:0000256" key="5">
    <source>
        <dbReference type="ARBA" id="ARBA00022741"/>
    </source>
</evidence>
<dbReference type="AlphaFoldDB" id="A0A7D5Q7W0"/>
<dbReference type="PROSITE" id="PS50893">
    <property type="entry name" value="ABC_TRANSPORTER_2"/>
    <property type="match status" value="1"/>
</dbReference>
<keyword evidence="7" id="KW-1278">Translocase</keyword>
<evidence type="ECO:0000259" key="10">
    <source>
        <dbReference type="PROSITE" id="PS50893"/>
    </source>
</evidence>
<dbReference type="GO" id="GO:0042626">
    <property type="term" value="F:ATPase-coupled transmembrane transporter activity"/>
    <property type="evidence" value="ECO:0007669"/>
    <property type="project" value="TreeGrafter"/>
</dbReference>
<dbReference type="RefSeq" id="WP_179266942.1">
    <property type="nucleotide sequence ID" value="NZ_CP058579.1"/>
</dbReference>
<reference evidence="11 12" key="1">
    <citation type="submission" date="2020-06" db="EMBL/GenBank/DDBJ databases">
        <title>NJ-3-1, isolated from saline soil.</title>
        <authorList>
            <person name="Cui H.L."/>
            <person name="Shi X."/>
        </authorList>
    </citation>
    <scope>NUCLEOTIDE SEQUENCE [LARGE SCALE GENOMIC DNA]</scope>
    <source>
        <strain evidence="11 12">NJ-3-1</strain>
    </source>
</reference>
<evidence type="ECO:0000256" key="6">
    <source>
        <dbReference type="ARBA" id="ARBA00022840"/>
    </source>
</evidence>
<keyword evidence="5" id="KW-0547">Nucleotide-binding</keyword>
<comment type="similarity">
    <text evidence="2">Belongs to the ABC transporter superfamily.</text>
</comment>
<organism evidence="11 12">
    <name type="scientific">Halorarum salinum</name>
    <dbReference type="NCBI Taxonomy" id="2743089"/>
    <lineage>
        <taxon>Archaea</taxon>
        <taxon>Methanobacteriati</taxon>
        <taxon>Methanobacteriota</taxon>
        <taxon>Stenosarchaea group</taxon>
        <taxon>Halobacteria</taxon>
        <taxon>Halobacteriales</taxon>
        <taxon>Haloferacaceae</taxon>
        <taxon>Halorarum</taxon>
    </lineage>
</organism>
<dbReference type="Gene3D" id="3.40.50.300">
    <property type="entry name" value="P-loop containing nucleotide triphosphate hydrolases"/>
    <property type="match status" value="1"/>
</dbReference>
<dbReference type="InterPro" id="IPR017871">
    <property type="entry name" value="ABC_transporter-like_CS"/>
</dbReference>
<dbReference type="InterPro" id="IPR003439">
    <property type="entry name" value="ABC_transporter-like_ATP-bd"/>
</dbReference>
<dbReference type="GeneID" id="56035941"/>
<gene>
    <name evidence="11" type="ORF">HUG12_00740</name>
</gene>
<sequence>MKAIEIEGLSFQYRNQEAGYALEDVSLNVEEGEFLGIVGETGAGKTTLLSAMSGVIPHHTNGEKEGVVHVKGKPVEEYASLYEMAVDVSLVLDSPENQLFNLHVFDEIIWGPENLGLDREEILDRGNRALELFGLEGFEDRITYNLSGGEKQKVAIASIYALNPDIVLLDEPTSQLDPIGTEMVFEAIDKLIEEGVTIVMVEHKIEEMAKYADRIAVLQDGSLRRVDETCSFFLEGDAHGIAPPQVTELGQRLREAGVDDVAVPLTLNESIDEYTRLLQRRGIK</sequence>
<dbReference type="SMART" id="SM00382">
    <property type="entry name" value="AAA"/>
    <property type="match status" value="1"/>
</dbReference>
<dbReference type="PROSITE" id="PS00211">
    <property type="entry name" value="ABC_TRANSPORTER_1"/>
    <property type="match status" value="1"/>
</dbReference>
<dbReference type="InterPro" id="IPR050095">
    <property type="entry name" value="ECF_ABC_transporter_ATP-bd"/>
</dbReference>
<feature type="domain" description="ABC transporter" evidence="10">
    <location>
        <begin position="4"/>
        <end position="245"/>
    </location>
</feature>
<dbReference type="CDD" id="cd03225">
    <property type="entry name" value="ABC_cobalt_CbiO_domain1"/>
    <property type="match status" value="1"/>
</dbReference>
<evidence type="ECO:0000256" key="8">
    <source>
        <dbReference type="ARBA" id="ARBA00023136"/>
    </source>
</evidence>
<dbReference type="GO" id="GO:0005524">
    <property type="term" value="F:ATP binding"/>
    <property type="evidence" value="ECO:0007669"/>
    <property type="project" value="UniProtKB-KW"/>
</dbReference>
<evidence type="ECO:0000256" key="3">
    <source>
        <dbReference type="ARBA" id="ARBA00022448"/>
    </source>
</evidence>
<dbReference type="InterPro" id="IPR003593">
    <property type="entry name" value="AAA+_ATPase"/>
</dbReference>
<dbReference type="KEGG" id="halu:HUG12_00740"/>
<protein>
    <submittedName>
        <fullName evidence="11">ABC transporter ATP-binding protein</fullName>
    </submittedName>
</protein>
<dbReference type="Proteomes" id="UP000509626">
    <property type="component" value="Chromosome"/>
</dbReference>
<dbReference type="Pfam" id="PF00005">
    <property type="entry name" value="ABC_tran"/>
    <property type="match status" value="1"/>
</dbReference>
<dbReference type="FunFam" id="3.40.50.300:FF:000224">
    <property type="entry name" value="Energy-coupling factor transporter ATP-binding protein EcfA"/>
    <property type="match status" value="1"/>
</dbReference>
<evidence type="ECO:0000256" key="1">
    <source>
        <dbReference type="ARBA" id="ARBA00004236"/>
    </source>
</evidence>
<name>A0A7D5Q7W0_9EURY</name>
<dbReference type="GO" id="GO:0043190">
    <property type="term" value="C:ATP-binding cassette (ABC) transporter complex"/>
    <property type="evidence" value="ECO:0007669"/>
    <property type="project" value="TreeGrafter"/>
</dbReference>
<keyword evidence="8" id="KW-0472">Membrane</keyword>
<evidence type="ECO:0000256" key="7">
    <source>
        <dbReference type="ARBA" id="ARBA00022967"/>
    </source>
</evidence>
<dbReference type="EMBL" id="CP058579">
    <property type="protein sequence ID" value="QLG60356.1"/>
    <property type="molecule type" value="Genomic_DNA"/>
</dbReference>
<accession>A0A7D5Q7W0</accession>
<dbReference type="PANTHER" id="PTHR43553">
    <property type="entry name" value="HEAVY METAL TRANSPORTER"/>
    <property type="match status" value="1"/>
</dbReference>
<dbReference type="OrthoDB" id="35850at2157"/>
<comment type="subcellular location">
    <subcellularLocation>
        <location evidence="1">Cell membrane</location>
    </subcellularLocation>
</comment>
<keyword evidence="3" id="KW-0813">Transport</keyword>
<keyword evidence="4" id="KW-1003">Cell membrane</keyword>
<dbReference type="InterPro" id="IPR027417">
    <property type="entry name" value="P-loop_NTPase"/>
</dbReference>
<dbReference type="InterPro" id="IPR015856">
    <property type="entry name" value="ABC_transpr_CbiO/EcfA_su"/>
</dbReference>